<evidence type="ECO:0000256" key="5">
    <source>
        <dbReference type="ARBA" id="ARBA00048336"/>
    </source>
</evidence>
<keyword evidence="2" id="KW-0378">Hydrolase</keyword>
<feature type="region of interest" description="Disordered" evidence="7">
    <location>
        <begin position="1"/>
        <end position="22"/>
    </location>
</feature>
<evidence type="ECO:0000313" key="11">
    <source>
        <dbReference type="Proteomes" id="UP000250043"/>
    </source>
</evidence>
<accession>A0A8E2DQB1</accession>
<comment type="catalytic activity">
    <reaction evidence="4">
        <text>O-phospho-L-seryl-[protein] + H2O = L-seryl-[protein] + phosphate</text>
        <dbReference type="Rhea" id="RHEA:20629"/>
        <dbReference type="Rhea" id="RHEA-COMP:9863"/>
        <dbReference type="Rhea" id="RHEA-COMP:11604"/>
        <dbReference type="ChEBI" id="CHEBI:15377"/>
        <dbReference type="ChEBI" id="CHEBI:29999"/>
        <dbReference type="ChEBI" id="CHEBI:43474"/>
        <dbReference type="ChEBI" id="CHEBI:83421"/>
        <dbReference type="EC" id="3.1.3.16"/>
    </reaction>
</comment>
<protein>
    <submittedName>
        <fullName evidence="10">Phosphatases II</fullName>
    </submittedName>
</protein>
<proteinExistence type="inferred from homology"/>
<dbReference type="Gene3D" id="3.90.190.10">
    <property type="entry name" value="Protein tyrosine phosphatase superfamily"/>
    <property type="match status" value="1"/>
</dbReference>
<evidence type="ECO:0000259" key="8">
    <source>
        <dbReference type="PROSITE" id="PS50054"/>
    </source>
</evidence>
<evidence type="ECO:0000256" key="2">
    <source>
        <dbReference type="ARBA" id="ARBA00022801"/>
    </source>
</evidence>
<evidence type="ECO:0000256" key="4">
    <source>
        <dbReference type="ARBA" id="ARBA00047761"/>
    </source>
</evidence>
<dbReference type="InterPro" id="IPR029021">
    <property type="entry name" value="Prot-tyrosine_phosphatase-like"/>
</dbReference>
<evidence type="ECO:0000256" key="1">
    <source>
        <dbReference type="ARBA" id="ARBA00008601"/>
    </source>
</evidence>
<dbReference type="InterPro" id="IPR000340">
    <property type="entry name" value="Dual-sp_phosphatase_cat-dom"/>
</dbReference>
<dbReference type="GO" id="GO:0004722">
    <property type="term" value="F:protein serine/threonine phosphatase activity"/>
    <property type="evidence" value="ECO:0007669"/>
    <property type="project" value="UniProtKB-EC"/>
</dbReference>
<dbReference type="GO" id="GO:0043409">
    <property type="term" value="P:negative regulation of MAPK cascade"/>
    <property type="evidence" value="ECO:0007669"/>
    <property type="project" value="TreeGrafter"/>
</dbReference>
<dbReference type="PANTHER" id="PTHR10159">
    <property type="entry name" value="DUAL SPECIFICITY PROTEIN PHOSPHATASE"/>
    <property type="match status" value="1"/>
</dbReference>
<dbReference type="PROSITE" id="PS50054">
    <property type="entry name" value="TYR_PHOSPHATASE_DUAL"/>
    <property type="match status" value="1"/>
</dbReference>
<feature type="active site" description="Phosphocysteine intermediate" evidence="6">
    <location>
        <position position="125"/>
    </location>
</feature>
<dbReference type="CDD" id="cd14498">
    <property type="entry name" value="DSP"/>
    <property type="match status" value="1"/>
</dbReference>
<dbReference type="AlphaFoldDB" id="A0A8E2DQB1"/>
<keyword evidence="11" id="KW-1185">Reference proteome</keyword>
<evidence type="ECO:0000313" key="10">
    <source>
        <dbReference type="EMBL" id="OCH93798.1"/>
    </source>
</evidence>
<evidence type="ECO:0000259" key="9">
    <source>
        <dbReference type="PROSITE" id="PS50056"/>
    </source>
</evidence>
<dbReference type="GO" id="GO:0008138">
    <property type="term" value="F:protein tyrosine/serine/threonine phosphatase activity"/>
    <property type="evidence" value="ECO:0007669"/>
    <property type="project" value="InterPro"/>
</dbReference>
<comment type="similarity">
    <text evidence="1">Belongs to the protein-tyrosine phosphatase family. Non-receptor class dual specificity subfamily.</text>
</comment>
<dbReference type="GO" id="GO:0005737">
    <property type="term" value="C:cytoplasm"/>
    <property type="evidence" value="ECO:0007669"/>
    <property type="project" value="TreeGrafter"/>
</dbReference>
<dbReference type="OrthoDB" id="10252009at2759"/>
<dbReference type="PRINTS" id="PR01908">
    <property type="entry name" value="ADSPHPHTASE"/>
</dbReference>
<reference evidence="10 11" key="1">
    <citation type="submission" date="2016-07" db="EMBL/GenBank/DDBJ databases">
        <title>Draft genome of the white-rot fungus Obba rivulosa 3A-2.</title>
        <authorList>
            <consortium name="DOE Joint Genome Institute"/>
            <person name="Miettinen O."/>
            <person name="Riley R."/>
            <person name="Acob R."/>
            <person name="Barry K."/>
            <person name="Cullen D."/>
            <person name="De Vries R."/>
            <person name="Hainaut M."/>
            <person name="Hatakka A."/>
            <person name="Henrissat B."/>
            <person name="Hilden K."/>
            <person name="Kuo R."/>
            <person name="Labutti K."/>
            <person name="Lipzen A."/>
            <person name="Makela M.R."/>
            <person name="Sandor L."/>
            <person name="Spatafora J.W."/>
            <person name="Grigoriev I.V."/>
            <person name="Hibbett D.S."/>
        </authorList>
    </citation>
    <scope>NUCLEOTIDE SEQUENCE [LARGE SCALE GENOMIC DNA]</scope>
    <source>
        <strain evidence="10 11">3A-2</strain>
    </source>
</reference>
<comment type="catalytic activity">
    <reaction evidence="5">
        <text>O-phospho-L-threonyl-[protein] + H2O = L-threonyl-[protein] + phosphate</text>
        <dbReference type="Rhea" id="RHEA:47004"/>
        <dbReference type="Rhea" id="RHEA-COMP:11060"/>
        <dbReference type="Rhea" id="RHEA-COMP:11605"/>
        <dbReference type="ChEBI" id="CHEBI:15377"/>
        <dbReference type="ChEBI" id="CHEBI:30013"/>
        <dbReference type="ChEBI" id="CHEBI:43474"/>
        <dbReference type="ChEBI" id="CHEBI:61977"/>
        <dbReference type="EC" id="3.1.3.16"/>
    </reaction>
</comment>
<dbReference type="PROSITE" id="PS50056">
    <property type="entry name" value="TYR_PHOSPHATASE_2"/>
    <property type="match status" value="1"/>
</dbReference>
<dbReference type="InterPro" id="IPR020422">
    <property type="entry name" value="TYR_PHOSPHATASE_DUAL_dom"/>
</dbReference>
<dbReference type="Proteomes" id="UP000250043">
    <property type="component" value="Unassembled WGS sequence"/>
</dbReference>
<dbReference type="SMART" id="SM00195">
    <property type="entry name" value="DSPc"/>
    <property type="match status" value="1"/>
</dbReference>
<sequence length="185" mass="19796">MPVQLSPLSTAHSSRYAATSPASTSRHAVVSPSLQSLPPTEIIPRLYVGDLNAAENAATLATLGITHVLSAMRGHVAIPPGFPVEVLQLPLQDSPFAELAGFLPRATAFLTAALRNPHARVLVHCVQGISRSSSVVCAFLIAQYGWTPEQAVQYIKSKRPHAQPNPGFVSQLKEYADTLRGASRR</sequence>
<dbReference type="InterPro" id="IPR016130">
    <property type="entry name" value="Tyr_Pase_AS"/>
</dbReference>
<gene>
    <name evidence="10" type="ORF">OBBRIDRAFT_789838</name>
</gene>
<dbReference type="EMBL" id="KV722350">
    <property type="protein sequence ID" value="OCH93798.1"/>
    <property type="molecule type" value="Genomic_DNA"/>
</dbReference>
<organism evidence="10 11">
    <name type="scientific">Obba rivulosa</name>
    <dbReference type="NCBI Taxonomy" id="1052685"/>
    <lineage>
        <taxon>Eukaryota</taxon>
        <taxon>Fungi</taxon>
        <taxon>Dikarya</taxon>
        <taxon>Basidiomycota</taxon>
        <taxon>Agaricomycotina</taxon>
        <taxon>Agaricomycetes</taxon>
        <taxon>Polyporales</taxon>
        <taxon>Gelatoporiaceae</taxon>
        <taxon>Obba</taxon>
    </lineage>
</organism>
<feature type="domain" description="Tyrosine specific protein phosphatases" evidence="9">
    <location>
        <begin position="100"/>
        <end position="160"/>
    </location>
</feature>
<evidence type="ECO:0000256" key="6">
    <source>
        <dbReference type="PIRSR" id="PIRSR620405-1"/>
    </source>
</evidence>
<feature type="domain" description="Tyrosine-protein phosphatase" evidence="8">
    <location>
        <begin position="38"/>
        <end position="181"/>
    </location>
</feature>
<dbReference type="PANTHER" id="PTHR10159:SF519">
    <property type="entry name" value="DUAL SPECIFICITY PROTEIN PHOSPHATASE MPK3"/>
    <property type="match status" value="1"/>
</dbReference>
<name>A0A8E2DQB1_9APHY</name>
<dbReference type="SUPFAM" id="SSF52799">
    <property type="entry name" value="(Phosphotyrosine protein) phosphatases II"/>
    <property type="match status" value="1"/>
</dbReference>
<evidence type="ECO:0000256" key="3">
    <source>
        <dbReference type="ARBA" id="ARBA00022912"/>
    </source>
</evidence>
<dbReference type="PRINTS" id="PR01909">
    <property type="entry name" value="ADSPHPHTASEA"/>
</dbReference>
<dbReference type="PROSITE" id="PS00383">
    <property type="entry name" value="TYR_PHOSPHATASE_1"/>
    <property type="match status" value="1"/>
</dbReference>
<evidence type="ECO:0000256" key="7">
    <source>
        <dbReference type="SAM" id="MobiDB-lite"/>
    </source>
</evidence>
<dbReference type="Pfam" id="PF00782">
    <property type="entry name" value="DSPc"/>
    <property type="match status" value="1"/>
</dbReference>
<dbReference type="InterPro" id="IPR000387">
    <property type="entry name" value="Tyr_Pase_dom"/>
</dbReference>
<keyword evidence="3" id="KW-0904">Protein phosphatase</keyword>
<dbReference type="InterPro" id="IPR020405">
    <property type="entry name" value="Atypical_DUSP_subfamA"/>
</dbReference>